<proteinExistence type="predicted"/>
<organism evidence="1">
    <name type="scientific">hydrocarbon metagenome</name>
    <dbReference type="NCBI Taxonomy" id="938273"/>
    <lineage>
        <taxon>unclassified sequences</taxon>
        <taxon>metagenomes</taxon>
        <taxon>ecological metagenomes</taxon>
    </lineage>
</organism>
<evidence type="ECO:0008006" key="2">
    <source>
        <dbReference type="Google" id="ProtNLM"/>
    </source>
</evidence>
<accession>A0A0W8FFC1</accession>
<dbReference type="PROSITE" id="PS51257">
    <property type="entry name" value="PROKAR_LIPOPROTEIN"/>
    <property type="match status" value="1"/>
</dbReference>
<comment type="caution">
    <text evidence="1">The sequence shown here is derived from an EMBL/GenBank/DDBJ whole genome shotgun (WGS) entry which is preliminary data.</text>
</comment>
<evidence type="ECO:0000313" key="1">
    <source>
        <dbReference type="EMBL" id="KUG19564.1"/>
    </source>
</evidence>
<dbReference type="EMBL" id="LNQE01001275">
    <property type="protein sequence ID" value="KUG19564.1"/>
    <property type="molecule type" value="Genomic_DNA"/>
</dbReference>
<sequence length="199" mass="22873">MPPKWFTAAGLFVILLAAAGGCVNEEVRTSIDAWNEIVDVQHRLDDEAADSIRILNSHTDYHNQVINSRYPNYQPIRRNIATDISNLDKWDRHLEDLSRAISRFAGATTHLRGDAKRYADDALTNMRAYHSEMQSAQRSYQSELNYYDLYIQTCQRGYPDDSLLHSSHNDMNRGNAAVEKAYTHIDRAEDSISRLERLQ</sequence>
<dbReference type="AlphaFoldDB" id="A0A0W8FFC1"/>
<gene>
    <name evidence="1" type="ORF">ASZ90_010694</name>
</gene>
<name>A0A0W8FFC1_9ZZZZ</name>
<protein>
    <recommendedName>
        <fullName evidence="2">Lipoprotein</fullName>
    </recommendedName>
</protein>
<reference evidence="1" key="1">
    <citation type="journal article" date="2015" name="Proc. Natl. Acad. Sci. U.S.A.">
        <title>Networks of energetic and metabolic interactions define dynamics in microbial communities.</title>
        <authorList>
            <person name="Embree M."/>
            <person name="Liu J.K."/>
            <person name="Al-Bassam M.M."/>
            <person name="Zengler K."/>
        </authorList>
    </citation>
    <scope>NUCLEOTIDE SEQUENCE</scope>
</reference>